<feature type="compositionally biased region" description="Low complexity" evidence="1">
    <location>
        <begin position="461"/>
        <end position="475"/>
    </location>
</feature>
<feature type="compositionally biased region" description="Low complexity" evidence="1">
    <location>
        <begin position="297"/>
        <end position="339"/>
    </location>
</feature>
<proteinExistence type="predicted"/>
<dbReference type="InParanoid" id="B0DFN5"/>
<dbReference type="RefSeq" id="XP_001882748.1">
    <property type="nucleotide sequence ID" value="XM_001882713.1"/>
</dbReference>
<dbReference type="HOGENOM" id="CLU_009185_0_0_1"/>
<reference evidence="2 3" key="1">
    <citation type="journal article" date="2008" name="Nature">
        <title>The genome of Laccaria bicolor provides insights into mycorrhizal symbiosis.</title>
        <authorList>
            <person name="Martin F."/>
            <person name="Aerts A."/>
            <person name="Ahren D."/>
            <person name="Brun A."/>
            <person name="Danchin E.G.J."/>
            <person name="Duchaussoy F."/>
            <person name="Gibon J."/>
            <person name="Kohler A."/>
            <person name="Lindquist E."/>
            <person name="Pereda V."/>
            <person name="Salamov A."/>
            <person name="Shapiro H.J."/>
            <person name="Wuyts J."/>
            <person name="Blaudez D."/>
            <person name="Buee M."/>
            <person name="Brokstein P."/>
            <person name="Canbaeck B."/>
            <person name="Cohen D."/>
            <person name="Courty P.E."/>
            <person name="Coutinho P.M."/>
            <person name="Delaruelle C."/>
            <person name="Detter J.C."/>
            <person name="Deveau A."/>
            <person name="DiFazio S."/>
            <person name="Duplessis S."/>
            <person name="Fraissinet-Tachet L."/>
            <person name="Lucic E."/>
            <person name="Frey-Klett P."/>
            <person name="Fourrey C."/>
            <person name="Feussner I."/>
            <person name="Gay G."/>
            <person name="Grimwood J."/>
            <person name="Hoegger P.J."/>
            <person name="Jain P."/>
            <person name="Kilaru S."/>
            <person name="Labbe J."/>
            <person name="Lin Y.C."/>
            <person name="Legue V."/>
            <person name="Le Tacon F."/>
            <person name="Marmeisse R."/>
            <person name="Melayah D."/>
            <person name="Montanini B."/>
            <person name="Muratet M."/>
            <person name="Nehls U."/>
            <person name="Niculita-Hirzel H."/>
            <person name="Oudot-Le Secq M.P."/>
            <person name="Peter M."/>
            <person name="Quesneville H."/>
            <person name="Rajashekar B."/>
            <person name="Reich M."/>
            <person name="Rouhier N."/>
            <person name="Schmutz J."/>
            <person name="Yin T."/>
            <person name="Chalot M."/>
            <person name="Henrissat B."/>
            <person name="Kuees U."/>
            <person name="Lucas S."/>
            <person name="Van de Peer Y."/>
            <person name="Podila G.K."/>
            <person name="Polle A."/>
            <person name="Pukkila P.J."/>
            <person name="Richardson P.M."/>
            <person name="Rouze P."/>
            <person name="Sanders I.R."/>
            <person name="Stajich J.E."/>
            <person name="Tunlid A."/>
            <person name="Tuskan G."/>
            <person name="Grigoriev I.V."/>
        </authorList>
    </citation>
    <scope>NUCLEOTIDE SEQUENCE [LARGE SCALE GENOMIC DNA]</scope>
    <source>
        <strain evidence="3">S238N-H82 / ATCC MYA-4686</strain>
    </source>
</reference>
<dbReference type="KEGG" id="lbc:LACBIDRAFT_299929"/>
<feature type="compositionally biased region" description="Polar residues" evidence="1">
    <location>
        <begin position="356"/>
        <end position="375"/>
    </location>
</feature>
<accession>B0DFN5</accession>
<dbReference type="AlphaFoldDB" id="B0DFN5"/>
<feature type="compositionally biased region" description="Polar residues" evidence="1">
    <location>
        <begin position="629"/>
        <end position="641"/>
    </location>
</feature>
<sequence>MLWNRICFSAKRRAIEKLLHILPFCPPCLRTLVHRAPRRPQALLHRKSSFPRLGQCSFVCRNPLKRKEPSEDKANSASNLLPAGAIIPPGEYETGRVICEFCGTAVSFRDDDTGEFSLKPWNAHRNSCVAPGSSSAGATSAAGPTVIYTPESTAEALAHPPAKRRRAKRTEEERIDYLRADPYVAQFEAYRVLCASCDKWIRLRPNSTYCSIPWDAHRKSCLAKKINSKNVYALEERNSLFSKDPHIRKFDAERVLCDLCDKWLSVPPDDHQQASEKWLQHRESCKQASTSPIISRTTATSPTIQSTTSAPLASGSSSVHHPTTPSTTSPLSPKPTASTAQSPSAHPLSSFPPKHSTFSHGSQNSPSFHDLTPSNYAPAHESRRRNAEQRAATLRADNLIGEVEPNRVFCSLCEKWVQLRQDSSYCAYPWLQHRGKCLARYTRRKQKAAEVESIKARRHAGTAAHSASASQSQVNVDDDDVMLSEEDQTGSDLESEEGVAGEGSEQSLDIPALAPTGKKVDQESQPRRRPHHQYPSSSLGGGAGQPHGKQKTRYPELGTSDSSRVYTYPPPSSGRKRHHHLAPRQWEEDLDAEGEADAEGDDSYMDTDEQRRRQHPPNPFAHLPRPQPLSVSRSSTTGTGQQHRHQRHRDVEHQHHAHHLLGPSHTSQPLSVHPHRSGQSGGHIAPVRRPHPVGLADLDTPVGRKTFVFNSIEHLFSTTYENTDELTISSLLGYLNSAMPTDKHEDFDTAEVAKAVTAMQEKGMVVIEGDVVRLVE</sequence>
<dbReference type="Proteomes" id="UP000001194">
    <property type="component" value="Unassembled WGS sequence"/>
</dbReference>
<dbReference type="GeneID" id="6078526"/>
<dbReference type="OrthoDB" id="3270344at2759"/>
<name>B0DFN5_LACBS</name>
<evidence type="ECO:0000256" key="1">
    <source>
        <dbReference type="SAM" id="MobiDB-lite"/>
    </source>
</evidence>
<protein>
    <submittedName>
        <fullName evidence="2">Predicted protein</fullName>
    </submittedName>
</protein>
<feature type="region of interest" description="Disordered" evidence="1">
    <location>
        <begin position="450"/>
        <end position="689"/>
    </location>
</feature>
<keyword evidence="3" id="KW-1185">Reference proteome</keyword>
<dbReference type="EMBL" id="DS547108">
    <property type="protein sequence ID" value="EDR06376.1"/>
    <property type="molecule type" value="Genomic_DNA"/>
</dbReference>
<organism evidence="3">
    <name type="scientific">Laccaria bicolor (strain S238N-H82 / ATCC MYA-4686)</name>
    <name type="common">Bicoloured deceiver</name>
    <name type="synonym">Laccaria laccata var. bicolor</name>
    <dbReference type="NCBI Taxonomy" id="486041"/>
    <lineage>
        <taxon>Eukaryota</taxon>
        <taxon>Fungi</taxon>
        <taxon>Dikarya</taxon>
        <taxon>Basidiomycota</taxon>
        <taxon>Agaricomycotina</taxon>
        <taxon>Agaricomycetes</taxon>
        <taxon>Agaricomycetidae</taxon>
        <taxon>Agaricales</taxon>
        <taxon>Agaricineae</taxon>
        <taxon>Hydnangiaceae</taxon>
        <taxon>Laccaria</taxon>
    </lineage>
</organism>
<feature type="compositionally biased region" description="Acidic residues" evidence="1">
    <location>
        <begin position="476"/>
        <end position="499"/>
    </location>
</feature>
<evidence type="ECO:0000313" key="3">
    <source>
        <dbReference type="Proteomes" id="UP000001194"/>
    </source>
</evidence>
<feature type="compositionally biased region" description="Acidic residues" evidence="1">
    <location>
        <begin position="588"/>
        <end position="607"/>
    </location>
</feature>
<gene>
    <name evidence="2" type="ORF">LACBIDRAFT_299929</name>
</gene>
<evidence type="ECO:0000313" key="2">
    <source>
        <dbReference type="EMBL" id="EDR06376.1"/>
    </source>
</evidence>
<feature type="region of interest" description="Disordered" evidence="1">
    <location>
        <begin position="289"/>
        <end position="390"/>
    </location>
</feature>